<keyword evidence="1" id="KW-0963">Cytoplasm</keyword>
<organism evidence="5">
    <name type="scientific">marine metagenome</name>
    <dbReference type="NCBI Taxonomy" id="408172"/>
    <lineage>
        <taxon>unclassified sequences</taxon>
        <taxon>metagenomes</taxon>
        <taxon>ecological metagenomes</taxon>
    </lineage>
</organism>
<dbReference type="InterPro" id="IPR036390">
    <property type="entry name" value="WH_DNA-bd_sf"/>
</dbReference>
<evidence type="ECO:0000256" key="1">
    <source>
        <dbReference type="ARBA" id="ARBA00022490"/>
    </source>
</evidence>
<evidence type="ECO:0000313" key="5">
    <source>
        <dbReference type="EMBL" id="SVD49001.1"/>
    </source>
</evidence>
<dbReference type="AlphaFoldDB" id="A0A382VST5"/>
<dbReference type="Gene3D" id="1.10.10.10">
    <property type="entry name" value="Winged helix-like DNA-binding domain superfamily/Winged helix DNA-binding domain"/>
    <property type="match status" value="2"/>
</dbReference>
<keyword evidence="3" id="KW-0159">Chromosome partition</keyword>
<proteinExistence type="predicted"/>
<dbReference type="InterPro" id="IPR036388">
    <property type="entry name" value="WH-like_DNA-bd_sf"/>
</dbReference>
<accession>A0A382VST5</accession>
<dbReference type="GO" id="GO:0051304">
    <property type="term" value="P:chromosome separation"/>
    <property type="evidence" value="ECO:0007669"/>
    <property type="project" value="InterPro"/>
</dbReference>
<name>A0A382VST5_9ZZZZ</name>
<evidence type="ECO:0000256" key="2">
    <source>
        <dbReference type="ARBA" id="ARBA00022618"/>
    </source>
</evidence>
<dbReference type="PANTHER" id="PTHR34298">
    <property type="entry name" value="SEGREGATION AND CONDENSATION PROTEIN B"/>
    <property type="match status" value="1"/>
</dbReference>
<reference evidence="5" key="1">
    <citation type="submission" date="2018-05" db="EMBL/GenBank/DDBJ databases">
        <authorList>
            <person name="Lanie J.A."/>
            <person name="Ng W.-L."/>
            <person name="Kazmierczak K.M."/>
            <person name="Andrzejewski T.M."/>
            <person name="Davidsen T.M."/>
            <person name="Wayne K.J."/>
            <person name="Tettelin H."/>
            <person name="Glass J.I."/>
            <person name="Rusch D."/>
            <person name="Podicherti R."/>
            <person name="Tsui H.-C.T."/>
            <person name="Winkler M.E."/>
        </authorList>
    </citation>
    <scope>NUCLEOTIDE SEQUENCE</scope>
</reference>
<dbReference type="EMBL" id="UINC01153986">
    <property type="protein sequence ID" value="SVD49001.1"/>
    <property type="molecule type" value="Genomic_DNA"/>
</dbReference>
<dbReference type="SUPFAM" id="SSF46785">
    <property type="entry name" value="Winged helix' DNA-binding domain"/>
    <property type="match status" value="2"/>
</dbReference>
<feature type="non-terminal residue" evidence="5">
    <location>
        <position position="1"/>
    </location>
</feature>
<protein>
    <recommendedName>
        <fullName evidence="6">SMC-Scp complex subunit ScpB</fullName>
    </recommendedName>
</protein>
<evidence type="ECO:0000256" key="3">
    <source>
        <dbReference type="ARBA" id="ARBA00022829"/>
    </source>
</evidence>
<dbReference type="GO" id="GO:0051301">
    <property type="term" value="P:cell division"/>
    <property type="evidence" value="ECO:0007669"/>
    <property type="project" value="UniProtKB-KW"/>
</dbReference>
<gene>
    <name evidence="5" type="ORF">METZ01_LOCUS401855</name>
</gene>
<evidence type="ECO:0008006" key="6">
    <source>
        <dbReference type="Google" id="ProtNLM"/>
    </source>
</evidence>
<keyword evidence="2" id="KW-0132">Cell division</keyword>
<dbReference type="InterPro" id="IPR005234">
    <property type="entry name" value="ScpB_csome_segregation"/>
</dbReference>
<sequence>ALLHCRPNGLTLEEISNHAGVSSKGLLKKLLNELQEDYSKRASGLNIINQDSIWKMSVKDEHIETVQEVARPEISTAVLETLAYIAHKKSIRQADVVRIRSNKAYGHIKELIENGFLESKKDGASKKLCPTRKFYEYFKLTEDQPLE</sequence>
<evidence type="ECO:0000256" key="4">
    <source>
        <dbReference type="ARBA" id="ARBA00023306"/>
    </source>
</evidence>
<dbReference type="PANTHER" id="PTHR34298:SF2">
    <property type="entry name" value="SEGREGATION AND CONDENSATION PROTEIN B"/>
    <property type="match status" value="1"/>
</dbReference>
<keyword evidence="4" id="KW-0131">Cell cycle</keyword>
<dbReference type="Pfam" id="PF04079">
    <property type="entry name" value="SMC_ScpB"/>
    <property type="match status" value="1"/>
</dbReference>